<evidence type="ECO:0000256" key="4">
    <source>
        <dbReference type="ARBA" id="ARBA00022989"/>
    </source>
</evidence>
<dbReference type="EMBL" id="UOFW01000202">
    <property type="protein sequence ID" value="VAX07289.1"/>
    <property type="molecule type" value="Genomic_DNA"/>
</dbReference>
<sequence length="466" mass="49279">MANSLEILTVLPPLMAIFIVLWRREVILALFLAILTSELLLLTDPTLIAPLSGFLASLERIIQVFSSAGNSRILMFSLMIGALLAYIRVSGGVTAMVELLVGSGLAKGRRSVGMLTSLTGVVVFIESNLSVLTSGILARGLFDKYGMSRARLAYIIDSTSAPICILILLNAWGAYILALLSGYEFEQSAAQILWGTVPLNFYALVTLALVFYTVFTTRVHGPMKASDAKAAITAKGHNGDQPHEHAPSKARFMVLPLLTMIVGMVAFMFWTGGGDIAKGSGSKSVLYATALACLVAYVMMLMSGKFSHIKLVNIGFKGMGELLPLVTIVLFSLALGASLKELGTGLYIAGLVGDYLPLTLVVPMLFLAGALMSFTTGTSWGTFAILIPLGVPLIHTLGLPPSLVLSAILGGGIFGDHCSPISDTTAISAIASGCDLLEHVRTQLPYALTAGGVTLLLYIIASFIMV</sequence>
<feature type="domain" description="Na+/H+ antiporter NhaC-like C-terminal" evidence="7">
    <location>
        <begin position="164"/>
        <end position="461"/>
    </location>
</feature>
<evidence type="ECO:0000256" key="1">
    <source>
        <dbReference type="ARBA" id="ARBA00004651"/>
    </source>
</evidence>
<reference evidence="8" key="1">
    <citation type="submission" date="2018-06" db="EMBL/GenBank/DDBJ databases">
        <authorList>
            <person name="Zhirakovskaya E."/>
        </authorList>
    </citation>
    <scope>NUCLEOTIDE SEQUENCE</scope>
</reference>
<evidence type="ECO:0000256" key="2">
    <source>
        <dbReference type="ARBA" id="ARBA00022475"/>
    </source>
</evidence>
<dbReference type="GO" id="GO:0005886">
    <property type="term" value="C:plasma membrane"/>
    <property type="evidence" value="ECO:0007669"/>
    <property type="project" value="UniProtKB-SubCell"/>
</dbReference>
<dbReference type="Pfam" id="PF03553">
    <property type="entry name" value="Na_H_antiporter"/>
    <property type="match status" value="1"/>
</dbReference>
<keyword evidence="3 6" id="KW-0812">Transmembrane</keyword>
<dbReference type="PANTHER" id="PTHR43478:SF1">
    <property type="entry name" value="NA+_H+ ANTIPORTER NHAC-LIKE C-TERMINAL DOMAIN-CONTAINING PROTEIN"/>
    <property type="match status" value="1"/>
</dbReference>
<feature type="transmembrane region" description="Helical" evidence="6">
    <location>
        <begin position="28"/>
        <end position="52"/>
    </location>
</feature>
<feature type="transmembrane region" description="Helical" evidence="6">
    <location>
        <begin position="322"/>
        <end position="339"/>
    </location>
</feature>
<feature type="transmembrane region" description="Helical" evidence="6">
    <location>
        <begin position="5"/>
        <end position="22"/>
    </location>
</feature>
<evidence type="ECO:0000259" key="7">
    <source>
        <dbReference type="Pfam" id="PF03553"/>
    </source>
</evidence>
<gene>
    <name evidence="8" type="ORF">MNBD_ALPHA03-1734</name>
</gene>
<name>A0A3B1AMX1_9ZZZZ</name>
<feature type="transmembrane region" description="Helical" evidence="6">
    <location>
        <begin position="73"/>
        <end position="97"/>
    </location>
</feature>
<evidence type="ECO:0000256" key="5">
    <source>
        <dbReference type="ARBA" id="ARBA00023136"/>
    </source>
</evidence>
<feature type="transmembrane region" description="Helical" evidence="6">
    <location>
        <begin position="154"/>
        <end position="180"/>
    </location>
</feature>
<feature type="transmembrane region" description="Helical" evidence="6">
    <location>
        <begin position="380"/>
        <end position="399"/>
    </location>
</feature>
<dbReference type="InterPro" id="IPR018461">
    <property type="entry name" value="Na/H_Antiport_NhaC-like_C"/>
</dbReference>
<evidence type="ECO:0000313" key="8">
    <source>
        <dbReference type="EMBL" id="VAX07289.1"/>
    </source>
</evidence>
<evidence type="ECO:0000256" key="6">
    <source>
        <dbReference type="SAM" id="Phobius"/>
    </source>
</evidence>
<dbReference type="AlphaFoldDB" id="A0A3B1AMX1"/>
<dbReference type="PANTHER" id="PTHR43478">
    <property type="entry name" value="NA+/H+ ANTIPORTER-RELATED"/>
    <property type="match status" value="1"/>
</dbReference>
<feature type="transmembrane region" description="Helical" evidence="6">
    <location>
        <begin position="252"/>
        <end position="272"/>
    </location>
</feature>
<feature type="transmembrane region" description="Helical" evidence="6">
    <location>
        <begin position="446"/>
        <end position="465"/>
    </location>
</feature>
<feature type="transmembrane region" description="Helical" evidence="6">
    <location>
        <begin position="345"/>
        <end position="368"/>
    </location>
</feature>
<accession>A0A3B1AMX1</accession>
<organism evidence="8">
    <name type="scientific">hydrothermal vent metagenome</name>
    <dbReference type="NCBI Taxonomy" id="652676"/>
    <lineage>
        <taxon>unclassified sequences</taxon>
        <taxon>metagenomes</taxon>
        <taxon>ecological metagenomes</taxon>
    </lineage>
</organism>
<keyword evidence="4 6" id="KW-1133">Transmembrane helix</keyword>
<keyword evidence="5 6" id="KW-0472">Membrane</keyword>
<comment type="subcellular location">
    <subcellularLocation>
        <location evidence="1">Cell membrane</location>
        <topology evidence="1">Multi-pass membrane protein</topology>
    </subcellularLocation>
</comment>
<proteinExistence type="predicted"/>
<feature type="transmembrane region" description="Helical" evidence="6">
    <location>
        <begin position="284"/>
        <end position="302"/>
    </location>
</feature>
<feature type="transmembrane region" description="Helical" evidence="6">
    <location>
        <begin position="192"/>
        <end position="215"/>
    </location>
</feature>
<evidence type="ECO:0000256" key="3">
    <source>
        <dbReference type="ARBA" id="ARBA00022692"/>
    </source>
</evidence>
<protein>
    <submittedName>
        <fullName evidence="8">Na+/H+ antiporter</fullName>
    </submittedName>
</protein>
<keyword evidence="2" id="KW-1003">Cell membrane</keyword>